<dbReference type="GO" id="GO:0003676">
    <property type="term" value="F:nucleic acid binding"/>
    <property type="evidence" value="ECO:0007669"/>
    <property type="project" value="InterPro"/>
</dbReference>
<accession>A0A1Q3B018</accession>
<evidence type="ECO:0000256" key="1">
    <source>
        <dbReference type="PROSITE-ProRule" id="PRU00047"/>
    </source>
</evidence>
<comment type="caution">
    <text evidence="4">The sequence shown here is derived from an EMBL/GenBank/DDBJ whole genome shotgun (WGS) entry which is preliminary data.</text>
</comment>
<evidence type="ECO:0000313" key="4">
    <source>
        <dbReference type="EMBL" id="GAV61351.1"/>
    </source>
</evidence>
<keyword evidence="1" id="KW-0479">Metal-binding</keyword>
<feature type="domain" description="CCHC-type" evidence="3">
    <location>
        <begin position="101"/>
        <end position="116"/>
    </location>
</feature>
<organism evidence="4 5">
    <name type="scientific">Cephalotus follicularis</name>
    <name type="common">Albany pitcher plant</name>
    <dbReference type="NCBI Taxonomy" id="3775"/>
    <lineage>
        <taxon>Eukaryota</taxon>
        <taxon>Viridiplantae</taxon>
        <taxon>Streptophyta</taxon>
        <taxon>Embryophyta</taxon>
        <taxon>Tracheophyta</taxon>
        <taxon>Spermatophyta</taxon>
        <taxon>Magnoliopsida</taxon>
        <taxon>eudicotyledons</taxon>
        <taxon>Gunneridae</taxon>
        <taxon>Pentapetalae</taxon>
        <taxon>rosids</taxon>
        <taxon>fabids</taxon>
        <taxon>Oxalidales</taxon>
        <taxon>Cephalotaceae</taxon>
        <taxon>Cephalotus</taxon>
    </lineage>
</organism>
<gene>
    <name evidence="4" type="ORF">CFOL_v3_04878</name>
</gene>
<evidence type="ECO:0000256" key="2">
    <source>
        <dbReference type="SAM" id="MobiDB-lite"/>
    </source>
</evidence>
<dbReference type="Proteomes" id="UP000187406">
    <property type="component" value="Unassembled WGS sequence"/>
</dbReference>
<feature type="compositionally biased region" description="Polar residues" evidence="2">
    <location>
        <begin position="33"/>
        <end position="75"/>
    </location>
</feature>
<dbReference type="EMBL" id="BDDD01000196">
    <property type="protein sequence ID" value="GAV61351.1"/>
    <property type="molecule type" value="Genomic_DNA"/>
</dbReference>
<dbReference type="AlphaFoldDB" id="A0A1Q3B018"/>
<sequence>MELGTFVEVAQKARLLESISNEDRAERARRQQSKQGPTQFRPASSQWQGSDSLPKSSENQSQQTATQGTPSQGSNVRPGVCFHCGRTGHQVKDCRVKKGLCMKCGASGHLVRDCPEISMEVTAGPTGGSGAAAGPSKKRDTSKGIMRSNSPYFCFKHEFNFFCFCK</sequence>
<evidence type="ECO:0000313" key="5">
    <source>
        <dbReference type="Proteomes" id="UP000187406"/>
    </source>
</evidence>
<dbReference type="GO" id="GO:0008270">
    <property type="term" value="F:zinc ion binding"/>
    <property type="evidence" value="ECO:0007669"/>
    <property type="project" value="UniProtKB-KW"/>
</dbReference>
<proteinExistence type="predicted"/>
<dbReference type="Gene3D" id="4.10.60.10">
    <property type="entry name" value="Zinc finger, CCHC-type"/>
    <property type="match status" value="2"/>
</dbReference>
<keyword evidence="1" id="KW-0862">Zinc</keyword>
<name>A0A1Q3B018_CEPFO</name>
<dbReference type="InterPro" id="IPR036875">
    <property type="entry name" value="Znf_CCHC_sf"/>
</dbReference>
<dbReference type="InterPro" id="IPR001878">
    <property type="entry name" value="Znf_CCHC"/>
</dbReference>
<dbReference type="SUPFAM" id="SSF57756">
    <property type="entry name" value="Retrovirus zinc finger-like domains"/>
    <property type="match status" value="1"/>
</dbReference>
<feature type="domain" description="CCHC-type" evidence="3">
    <location>
        <begin position="81"/>
        <end position="95"/>
    </location>
</feature>
<dbReference type="SMART" id="SM00343">
    <property type="entry name" value="ZnF_C2HC"/>
    <property type="match status" value="2"/>
</dbReference>
<dbReference type="InParanoid" id="A0A1Q3B018"/>
<reference evidence="5" key="1">
    <citation type="submission" date="2016-04" db="EMBL/GenBank/DDBJ databases">
        <title>Cephalotus genome sequencing.</title>
        <authorList>
            <person name="Fukushima K."/>
            <person name="Hasebe M."/>
            <person name="Fang X."/>
        </authorList>
    </citation>
    <scope>NUCLEOTIDE SEQUENCE [LARGE SCALE GENOMIC DNA]</scope>
    <source>
        <strain evidence="5">cv. St1</strain>
    </source>
</reference>
<keyword evidence="5" id="KW-1185">Reference proteome</keyword>
<feature type="region of interest" description="Disordered" evidence="2">
    <location>
        <begin position="17"/>
        <end position="76"/>
    </location>
</feature>
<protein>
    <submittedName>
        <fullName evidence="4">Zf-CCHC domain-containing protein</fullName>
    </submittedName>
</protein>
<dbReference type="PROSITE" id="PS50158">
    <property type="entry name" value="ZF_CCHC"/>
    <property type="match status" value="2"/>
</dbReference>
<evidence type="ECO:0000259" key="3">
    <source>
        <dbReference type="PROSITE" id="PS50158"/>
    </source>
</evidence>
<keyword evidence="1" id="KW-0863">Zinc-finger</keyword>
<dbReference type="OrthoDB" id="1751327at2759"/>
<dbReference type="Pfam" id="PF00098">
    <property type="entry name" value="zf-CCHC"/>
    <property type="match status" value="2"/>
</dbReference>